<keyword evidence="1" id="KW-0732">Signal</keyword>
<keyword evidence="3" id="KW-1185">Reference proteome</keyword>
<dbReference type="EMBL" id="CP045652">
    <property type="protein sequence ID" value="QGA26828.1"/>
    <property type="molecule type" value="Genomic_DNA"/>
</dbReference>
<evidence type="ECO:0008006" key="4">
    <source>
        <dbReference type="Google" id="ProtNLM"/>
    </source>
</evidence>
<reference evidence="2 3" key="1">
    <citation type="submission" date="2019-10" db="EMBL/GenBank/DDBJ databases">
        <authorList>
            <person name="Dong K."/>
        </authorList>
    </citation>
    <scope>NUCLEOTIDE SEQUENCE [LARGE SCALE GENOMIC DNA]</scope>
    <source>
        <strain evidence="3">dk4302</strain>
    </source>
</reference>
<evidence type="ECO:0000256" key="1">
    <source>
        <dbReference type="SAM" id="SignalP"/>
    </source>
</evidence>
<proteinExistence type="predicted"/>
<dbReference type="AlphaFoldDB" id="A0A5Q0QG35"/>
<dbReference type="RefSeq" id="WP_153511675.1">
    <property type="nucleotide sequence ID" value="NZ_CP045652.1"/>
</dbReference>
<feature type="signal peptide" evidence="1">
    <location>
        <begin position="1"/>
        <end position="20"/>
    </location>
</feature>
<evidence type="ECO:0000313" key="3">
    <source>
        <dbReference type="Proteomes" id="UP000326921"/>
    </source>
</evidence>
<accession>A0A5Q0QG35</accession>
<dbReference type="Proteomes" id="UP000326921">
    <property type="component" value="Chromosome"/>
</dbReference>
<feature type="chain" id="PRO_5024972114" description="Lipoprotein" evidence="1">
    <location>
        <begin position="21"/>
        <end position="224"/>
    </location>
</feature>
<protein>
    <recommendedName>
        <fullName evidence="4">Lipoprotein</fullName>
    </recommendedName>
</protein>
<evidence type="ECO:0000313" key="2">
    <source>
        <dbReference type="EMBL" id="QGA26828.1"/>
    </source>
</evidence>
<sequence>MKKATTIVLCSLLWLFASCSKDKNDEYWQKKADDKYQEIENLVYSVSCENIDDFEIMSYNSTYFPVHKNIKSRFENLIEEHRYYRTKWFDIEPQINFSLNVWVINPPVELICHQGRPKLRYAQDLTLEETNKFILSNYKKLKEFYNDVPCTDPKDWQAIIVSKDCRCEFVTAHKTIRVSEFYELLNVQKVLDWQWRVLSEVKCDEPCTIKLGPIICKDGKPYVQ</sequence>
<dbReference type="PROSITE" id="PS51257">
    <property type="entry name" value="PROKAR_LIPOPROTEIN"/>
    <property type="match status" value="1"/>
</dbReference>
<organism evidence="2 3">
    <name type="scientific">Sphingobacterium zhuxiongii</name>
    <dbReference type="NCBI Taxonomy" id="2662364"/>
    <lineage>
        <taxon>Bacteria</taxon>
        <taxon>Pseudomonadati</taxon>
        <taxon>Bacteroidota</taxon>
        <taxon>Sphingobacteriia</taxon>
        <taxon>Sphingobacteriales</taxon>
        <taxon>Sphingobacteriaceae</taxon>
        <taxon>Sphingobacterium</taxon>
    </lineage>
</organism>
<name>A0A5Q0QG35_9SPHI</name>
<dbReference type="KEGG" id="sphe:GFH32_11075"/>
<gene>
    <name evidence="2" type="ORF">GFH32_11075</name>
</gene>